<dbReference type="EMBL" id="MPUK01000002">
    <property type="protein sequence ID" value="ONH68485.1"/>
    <property type="molecule type" value="Genomic_DNA"/>
</dbReference>
<reference evidence="12" key="1">
    <citation type="journal article" date="2017" name="Genome Announc.">
        <title>Genome sequences of Cyberlindnera fabianii 65, Pichia kudriavzevii 129, and Saccharomyces cerevisiae 131 isolated from fermented masau fruits in Zimbabwe.</title>
        <authorList>
            <person name="van Rijswijck I.M.H."/>
            <person name="Derks M.F.L."/>
            <person name="Abee T."/>
            <person name="de Ridder D."/>
            <person name="Smid E.J."/>
        </authorList>
    </citation>
    <scope>NUCLEOTIDE SEQUENCE [LARGE SCALE GENOMIC DNA]</scope>
    <source>
        <strain evidence="12">65</strain>
    </source>
</reference>
<feature type="repeat" description="TPR" evidence="9">
    <location>
        <begin position="315"/>
        <end position="348"/>
    </location>
</feature>
<keyword evidence="6 11" id="KW-0413">Isomerase</keyword>
<dbReference type="Gene3D" id="1.25.40.10">
    <property type="entry name" value="Tetratricopeptide repeat domain"/>
    <property type="match status" value="1"/>
</dbReference>
<evidence type="ECO:0000313" key="11">
    <source>
        <dbReference type="EMBL" id="ONH68485.1"/>
    </source>
</evidence>
<keyword evidence="5" id="KW-0697">Rotamase</keyword>
<dbReference type="PROSITE" id="PS50005">
    <property type="entry name" value="TPR"/>
    <property type="match status" value="1"/>
</dbReference>
<dbReference type="InterPro" id="IPR019734">
    <property type="entry name" value="TPR_rpt"/>
</dbReference>
<evidence type="ECO:0000256" key="3">
    <source>
        <dbReference type="ARBA" id="ARBA00022737"/>
    </source>
</evidence>
<dbReference type="GO" id="GO:0051082">
    <property type="term" value="F:unfolded protein binding"/>
    <property type="evidence" value="ECO:0007669"/>
    <property type="project" value="UniProtKB-ARBA"/>
</dbReference>
<dbReference type="SMART" id="SM00028">
    <property type="entry name" value="TPR"/>
    <property type="match status" value="3"/>
</dbReference>
<dbReference type="PROSITE" id="PS00170">
    <property type="entry name" value="CSA_PPIASE_1"/>
    <property type="match status" value="1"/>
</dbReference>
<dbReference type="Gene3D" id="2.40.100.10">
    <property type="entry name" value="Cyclophilin-like"/>
    <property type="match status" value="1"/>
</dbReference>
<dbReference type="GO" id="GO:0016018">
    <property type="term" value="F:cyclosporin A binding"/>
    <property type="evidence" value="ECO:0007669"/>
    <property type="project" value="TreeGrafter"/>
</dbReference>
<dbReference type="Pfam" id="PF00515">
    <property type="entry name" value="TPR_1"/>
    <property type="match status" value="1"/>
</dbReference>
<dbReference type="GO" id="GO:0003755">
    <property type="term" value="F:peptidyl-prolyl cis-trans isomerase activity"/>
    <property type="evidence" value="ECO:0007669"/>
    <property type="project" value="UniProtKB-KW"/>
</dbReference>
<dbReference type="OMA" id="EMEQNCN"/>
<dbReference type="InterPro" id="IPR020892">
    <property type="entry name" value="Cyclophilin-type_PPIase_CS"/>
</dbReference>
<dbReference type="CDD" id="cd01926">
    <property type="entry name" value="cyclophilin_ABH_like"/>
    <property type="match status" value="1"/>
</dbReference>
<dbReference type="PROSITE" id="PS50293">
    <property type="entry name" value="TPR_REGION"/>
    <property type="match status" value="1"/>
</dbReference>
<evidence type="ECO:0000256" key="7">
    <source>
        <dbReference type="ARBA" id="ARBA00074451"/>
    </source>
</evidence>
<dbReference type="PRINTS" id="PR00153">
    <property type="entry name" value="CSAPPISMRASE"/>
</dbReference>
<keyword evidence="3" id="KW-0677">Repeat</keyword>
<dbReference type="InterPro" id="IPR011990">
    <property type="entry name" value="TPR-like_helical_dom_sf"/>
</dbReference>
<dbReference type="InterPro" id="IPR002130">
    <property type="entry name" value="Cyclophilin-type_PPIase_dom"/>
</dbReference>
<dbReference type="STRING" id="36022.A0A1V2LA45"/>
<evidence type="ECO:0000313" key="12">
    <source>
        <dbReference type="Proteomes" id="UP000189513"/>
    </source>
</evidence>
<dbReference type="Pfam" id="PF00160">
    <property type="entry name" value="Pro_isomerase"/>
    <property type="match status" value="1"/>
</dbReference>
<keyword evidence="4 9" id="KW-0802">TPR repeat</keyword>
<dbReference type="SUPFAM" id="SSF50891">
    <property type="entry name" value="Cyclophilin-like"/>
    <property type="match status" value="1"/>
</dbReference>
<keyword evidence="12" id="KW-1185">Reference proteome</keyword>
<proteinExistence type="predicted"/>
<dbReference type="SUPFAM" id="SSF48452">
    <property type="entry name" value="TPR-like"/>
    <property type="match status" value="1"/>
</dbReference>
<dbReference type="Proteomes" id="UP000189513">
    <property type="component" value="Unassembled WGS sequence"/>
</dbReference>
<dbReference type="FunFam" id="1.25.40.10:FF:000029">
    <property type="entry name" value="peptidyl-prolyl cis-trans isomerase D"/>
    <property type="match status" value="1"/>
</dbReference>
<dbReference type="InterPro" id="IPR029000">
    <property type="entry name" value="Cyclophilin-like_dom_sf"/>
</dbReference>
<comment type="catalytic activity">
    <reaction evidence="1">
        <text>[protein]-peptidylproline (omega=180) = [protein]-peptidylproline (omega=0)</text>
        <dbReference type="Rhea" id="RHEA:16237"/>
        <dbReference type="Rhea" id="RHEA-COMP:10747"/>
        <dbReference type="Rhea" id="RHEA-COMP:10748"/>
        <dbReference type="ChEBI" id="CHEBI:83833"/>
        <dbReference type="ChEBI" id="CHEBI:83834"/>
        <dbReference type="EC" id="5.2.1.8"/>
    </reaction>
</comment>
<evidence type="ECO:0000256" key="5">
    <source>
        <dbReference type="ARBA" id="ARBA00023110"/>
    </source>
</evidence>
<feature type="domain" description="PPIase cyclophilin-type" evidence="10">
    <location>
        <begin position="10"/>
        <end position="183"/>
    </location>
</feature>
<dbReference type="FunFam" id="2.40.100.10:FF:000022">
    <property type="entry name" value="Peptidyl-prolyl cis-trans isomerase CYP95"/>
    <property type="match status" value="1"/>
</dbReference>
<sequence length="378" mass="41655">MADTKRPKVFFDITIGGEPKGRAVFELLLDTNTIVQFTDIVPKTAENFRALCTGEKGLGKAGVPLYFKGSTFHRVIKDFMIQGGDFTMGNGTGGESIYGEKFEDENFELTHDKPFLLSMANAGPGTNGSQFFVTTVPTPHLNGKHVVFGRLIAGKSVIRAIERTPTASGDKPLKDCVIEDCGVLPDDYIVQPVTASDDGTGDIYEEVLADNDNVDIEDPASVFKVINELKDIGTKLFKAGDFEKAFLKYSKTASYLQDYFPDDLTDEQLDELYKLKVSVNLNIALVSLKTNKNSEALKAATDALDVEKIDDKSKAKALYRRGSAYLKLKNEEDSLKDFEEALKLSPGDAAILKGIEDVKKTEKLRKEKEKKAFSKLFA</sequence>
<comment type="caution">
    <text evidence="11">The sequence shown here is derived from an EMBL/GenBank/DDBJ whole genome shotgun (WGS) entry which is preliminary data.</text>
</comment>
<evidence type="ECO:0000259" key="10">
    <source>
        <dbReference type="PROSITE" id="PS50072"/>
    </source>
</evidence>
<organism evidence="11 12">
    <name type="scientific">Cyberlindnera fabianii</name>
    <name type="common">Yeast</name>
    <name type="synonym">Hansenula fabianii</name>
    <dbReference type="NCBI Taxonomy" id="36022"/>
    <lineage>
        <taxon>Eukaryota</taxon>
        <taxon>Fungi</taxon>
        <taxon>Dikarya</taxon>
        <taxon>Ascomycota</taxon>
        <taxon>Saccharomycotina</taxon>
        <taxon>Saccharomycetes</taxon>
        <taxon>Phaffomycetales</taxon>
        <taxon>Phaffomycetaceae</taxon>
        <taxon>Cyberlindnera</taxon>
    </lineage>
</organism>
<dbReference type="GO" id="GO:0042026">
    <property type="term" value="P:protein refolding"/>
    <property type="evidence" value="ECO:0007669"/>
    <property type="project" value="UniProtKB-ARBA"/>
</dbReference>
<dbReference type="AlphaFoldDB" id="A0A1V2LA45"/>
<evidence type="ECO:0000256" key="2">
    <source>
        <dbReference type="ARBA" id="ARBA00013194"/>
    </source>
</evidence>
<evidence type="ECO:0000256" key="9">
    <source>
        <dbReference type="PROSITE-ProRule" id="PRU00339"/>
    </source>
</evidence>
<accession>A0A1V2LA45</accession>
<dbReference type="VEuPathDB" id="FungiDB:BON22_1541"/>
<evidence type="ECO:0000256" key="4">
    <source>
        <dbReference type="ARBA" id="ARBA00022803"/>
    </source>
</evidence>
<dbReference type="EC" id="5.2.1.8" evidence="2"/>
<evidence type="ECO:0000256" key="1">
    <source>
        <dbReference type="ARBA" id="ARBA00000971"/>
    </source>
</evidence>
<dbReference type="PROSITE" id="PS50072">
    <property type="entry name" value="CSA_PPIASE_2"/>
    <property type="match status" value="1"/>
</dbReference>
<name>A0A1V2LA45_CYBFA</name>
<evidence type="ECO:0000256" key="8">
    <source>
        <dbReference type="ARBA" id="ARBA00076602"/>
    </source>
</evidence>
<gene>
    <name evidence="11" type="ORF">BON22_1541</name>
</gene>
<protein>
    <recommendedName>
        <fullName evidence="7">Peptidyl-prolyl cis-trans isomerase D</fullName>
        <ecNumber evidence="2">5.2.1.8</ecNumber>
    </recommendedName>
    <alternativeName>
        <fullName evidence="8">Rotamase D</fullName>
    </alternativeName>
</protein>
<dbReference type="PANTHER" id="PTHR11071:SF561">
    <property type="entry name" value="PEPTIDYL-PROLYL CIS-TRANS ISOMERASE D-RELATED"/>
    <property type="match status" value="1"/>
</dbReference>
<evidence type="ECO:0000256" key="6">
    <source>
        <dbReference type="ARBA" id="ARBA00023235"/>
    </source>
</evidence>
<dbReference type="PANTHER" id="PTHR11071">
    <property type="entry name" value="PEPTIDYL-PROLYL CIS-TRANS ISOMERASE"/>
    <property type="match status" value="1"/>
</dbReference>
<dbReference type="GO" id="GO:0005737">
    <property type="term" value="C:cytoplasm"/>
    <property type="evidence" value="ECO:0007669"/>
    <property type="project" value="TreeGrafter"/>
</dbReference>